<name>A0A1R4B1I8_9VIBR</name>
<dbReference type="EMBL" id="FUFT01000002">
    <property type="protein sequence ID" value="SJL82780.1"/>
    <property type="molecule type" value="Genomic_DNA"/>
</dbReference>
<organism evidence="3 4">
    <name type="scientific">Vibrio palustris</name>
    <dbReference type="NCBI Taxonomy" id="1918946"/>
    <lineage>
        <taxon>Bacteria</taxon>
        <taxon>Pseudomonadati</taxon>
        <taxon>Pseudomonadota</taxon>
        <taxon>Gammaproteobacteria</taxon>
        <taxon>Vibrionales</taxon>
        <taxon>Vibrionaceae</taxon>
        <taxon>Vibrio</taxon>
    </lineage>
</organism>
<keyword evidence="1" id="KW-0597">Phosphoprotein</keyword>
<dbReference type="Gene3D" id="3.60.40.10">
    <property type="entry name" value="PPM-type phosphatase domain"/>
    <property type="match status" value="1"/>
</dbReference>
<dbReference type="Pfam" id="PF00072">
    <property type="entry name" value="Response_reg"/>
    <property type="match status" value="1"/>
</dbReference>
<dbReference type="InterPro" id="IPR011006">
    <property type="entry name" value="CheY-like_superfamily"/>
</dbReference>
<evidence type="ECO:0000313" key="3">
    <source>
        <dbReference type="EMBL" id="SJL82780.1"/>
    </source>
</evidence>
<accession>A0A1R4B1I8</accession>
<evidence type="ECO:0000256" key="1">
    <source>
        <dbReference type="PROSITE-ProRule" id="PRU00169"/>
    </source>
</evidence>
<evidence type="ECO:0000259" key="2">
    <source>
        <dbReference type="PROSITE" id="PS50110"/>
    </source>
</evidence>
<dbReference type="InterPro" id="IPR001789">
    <property type="entry name" value="Sig_transdc_resp-reg_receiver"/>
</dbReference>
<feature type="domain" description="Response regulatory" evidence="2">
    <location>
        <begin position="46"/>
        <end position="160"/>
    </location>
</feature>
<dbReference type="GO" id="GO:0000160">
    <property type="term" value="P:phosphorelay signal transduction system"/>
    <property type="evidence" value="ECO:0007669"/>
    <property type="project" value="InterPro"/>
</dbReference>
<dbReference type="PANTHER" id="PTHR43228">
    <property type="entry name" value="TWO-COMPONENT RESPONSE REGULATOR"/>
    <property type="match status" value="1"/>
</dbReference>
<evidence type="ECO:0000313" key="4">
    <source>
        <dbReference type="Proteomes" id="UP000189475"/>
    </source>
</evidence>
<dbReference type="InterPro" id="IPR036457">
    <property type="entry name" value="PPM-type-like_dom_sf"/>
</dbReference>
<sequence>MKVPYKNKNISLEKEHSEVTDMYKADVRLQADTATQLAPETVQGQIIMLVDDDPIFRHLTRAFLVSYGYEVVEAENGLEGLRLLSERCPDLILCDLSMPVLNGMEFVEEVSLEYPSLPLIIISATDDMSQVAKALRFGIKDFLPKPIRDHEHLRGAIENTLADNRDTQADQRDFSSQWYRVDDETTLAEERDLYWHLEYLHKHPNAARELLQALLPDNESAQGAWQCSYRLLQSTENMPLVFDYSWLINGQMMFYIVDSSSDPDDGVGTTLLVRALFYDYLRNTRNLSVDLKDFADIVERGIKCTEHTAPVSAMFGLVNFNDGTLSILPAGLSCRWSNTIKQVSVSGDVQLGSNCLKNFMVTELQLKTACKLTLSEVGSSNFVFDIYMKEKI</sequence>
<dbReference type="Gene3D" id="3.40.50.2300">
    <property type="match status" value="1"/>
</dbReference>
<reference evidence="3 4" key="1">
    <citation type="submission" date="2017-02" db="EMBL/GenBank/DDBJ databases">
        <authorList>
            <person name="Peterson S.W."/>
        </authorList>
    </citation>
    <scope>NUCLEOTIDE SEQUENCE [LARGE SCALE GENOMIC DNA]</scope>
    <source>
        <strain evidence="3 4">CECT 9027</strain>
    </source>
</reference>
<protein>
    <submittedName>
        <fullName evidence="3">Regulator of RpoS</fullName>
    </submittedName>
</protein>
<dbReference type="InterPro" id="IPR052048">
    <property type="entry name" value="ST_Response_Regulator"/>
</dbReference>
<dbReference type="STRING" id="1918946.VPAL9027_00720"/>
<dbReference type="Proteomes" id="UP000189475">
    <property type="component" value="Unassembled WGS sequence"/>
</dbReference>
<dbReference type="PROSITE" id="PS50110">
    <property type="entry name" value="RESPONSE_REGULATORY"/>
    <property type="match status" value="1"/>
</dbReference>
<proteinExistence type="predicted"/>
<gene>
    <name evidence="3" type="primary">rssB</name>
    <name evidence="3" type="ORF">VPAL9027_00720</name>
</gene>
<dbReference type="AlphaFoldDB" id="A0A1R4B1I8"/>
<feature type="modified residue" description="4-aspartylphosphate" evidence="1">
    <location>
        <position position="95"/>
    </location>
</feature>
<dbReference type="SMART" id="SM00448">
    <property type="entry name" value="REC"/>
    <property type="match status" value="1"/>
</dbReference>
<dbReference type="PANTHER" id="PTHR43228:SF1">
    <property type="entry name" value="TWO-COMPONENT RESPONSE REGULATOR ARR22"/>
    <property type="match status" value="1"/>
</dbReference>
<dbReference type="SUPFAM" id="SSF52172">
    <property type="entry name" value="CheY-like"/>
    <property type="match status" value="1"/>
</dbReference>
<keyword evidence="4" id="KW-1185">Reference proteome</keyword>
<dbReference type="FunFam" id="3.40.50.2300:FF:000301">
    <property type="entry name" value="Response regulator receiver"/>
    <property type="match status" value="1"/>
</dbReference>